<dbReference type="AlphaFoldDB" id="A0A6B0XYR5"/>
<organism evidence="2">
    <name type="scientific">Boseongicola sp. SB0664_bin_43</name>
    <dbReference type="NCBI Taxonomy" id="2604844"/>
    <lineage>
        <taxon>Bacteria</taxon>
        <taxon>Pseudomonadati</taxon>
        <taxon>Pseudomonadota</taxon>
        <taxon>Alphaproteobacteria</taxon>
        <taxon>Rhodobacterales</taxon>
        <taxon>Paracoccaceae</taxon>
        <taxon>Boseongicola</taxon>
    </lineage>
</organism>
<gene>
    <name evidence="2" type="ORF">F4Y60_00500</name>
</gene>
<protein>
    <recommendedName>
        <fullName evidence="1">DUF6915 domain-containing protein</fullName>
    </recommendedName>
</protein>
<comment type="caution">
    <text evidence="2">The sequence shown here is derived from an EMBL/GenBank/DDBJ whole genome shotgun (WGS) entry which is preliminary data.</text>
</comment>
<accession>A0A6B0XYR5</accession>
<proteinExistence type="predicted"/>
<evidence type="ECO:0000313" key="2">
    <source>
        <dbReference type="EMBL" id="MXY32580.1"/>
    </source>
</evidence>
<name>A0A6B0XYR5_9RHOB</name>
<dbReference type="EMBL" id="VXRY01000020">
    <property type="protein sequence ID" value="MXY32580.1"/>
    <property type="molecule type" value="Genomic_DNA"/>
</dbReference>
<sequence length="152" mass="16997">MAHPNHHAESSVRKFGGVPADYYAIHDWFDASKAHEALPVHRALRHHSLGIFEAQRTFGRALVNSDGREVPVRFVAEQHVREDCRRIPSVSDWLRGIPVASWMVNGVLLPDREAVAPDKQADWRASVAAGQTILGFEDWLADREVRETAASA</sequence>
<dbReference type="Pfam" id="PF21866">
    <property type="entry name" value="DUF6915"/>
    <property type="match status" value="1"/>
</dbReference>
<dbReference type="InterPro" id="IPR054061">
    <property type="entry name" value="DUF6915"/>
</dbReference>
<evidence type="ECO:0000259" key="1">
    <source>
        <dbReference type="Pfam" id="PF21866"/>
    </source>
</evidence>
<feature type="domain" description="DUF6915" evidence="1">
    <location>
        <begin position="2"/>
        <end position="103"/>
    </location>
</feature>
<reference evidence="2" key="1">
    <citation type="submission" date="2019-09" db="EMBL/GenBank/DDBJ databases">
        <title>Characterisation of the sponge microbiome using genome-centric metagenomics.</title>
        <authorList>
            <person name="Engelberts J.P."/>
            <person name="Robbins S.J."/>
            <person name="De Goeij J.M."/>
            <person name="Aranda M."/>
            <person name="Bell S.C."/>
            <person name="Webster N.S."/>
        </authorList>
    </citation>
    <scope>NUCLEOTIDE SEQUENCE</scope>
    <source>
        <strain evidence="2">SB0664_bin_43</strain>
    </source>
</reference>